<organism evidence="11 12">
    <name type="scientific">Aspergillus wentii DTO 134E9</name>
    <dbReference type="NCBI Taxonomy" id="1073089"/>
    <lineage>
        <taxon>Eukaryota</taxon>
        <taxon>Fungi</taxon>
        <taxon>Dikarya</taxon>
        <taxon>Ascomycota</taxon>
        <taxon>Pezizomycotina</taxon>
        <taxon>Eurotiomycetes</taxon>
        <taxon>Eurotiomycetidae</taxon>
        <taxon>Eurotiales</taxon>
        <taxon>Aspergillaceae</taxon>
        <taxon>Aspergillus</taxon>
        <taxon>Aspergillus subgen. Cremei</taxon>
    </lineage>
</organism>
<keyword evidence="3 8" id="KW-0732">Signal</keyword>
<proteinExistence type="inferred from homology"/>
<dbReference type="RefSeq" id="XP_040687332.1">
    <property type="nucleotide sequence ID" value="XM_040839049.1"/>
</dbReference>
<evidence type="ECO:0000256" key="8">
    <source>
        <dbReference type="SAM" id="SignalP"/>
    </source>
</evidence>
<keyword evidence="12" id="KW-1185">Reference proteome</keyword>
<dbReference type="CDD" id="cd00519">
    <property type="entry name" value="Lipase_3"/>
    <property type="match status" value="1"/>
</dbReference>
<keyword evidence="2" id="KW-0719">Serine esterase</keyword>
<dbReference type="SUPFAM" id="SSF53474">
    <property type="entry name" value="alpha/beta-Hydrolases"/>
    <property type="match status" value="1"/>
</dbReference>
<sequence length="298" mass="32651">MRFLALLSFVAALCQAAPLESRDVSTTDLSKFDFWVQYAAASYCHDNYASKTGHKLTCWAHNCPEVEKAGATIVFDFSNKTLTDTSGFVAVDDTNKAIVLAFRGSYSVRNWVADASFLAVDPKLCDGCTAELGFWTSWTLVREDILKTLNSTIAQHSDYELVVVGHSLGAAVATLAAADLRAKGHEATLYAYASPRVANKALAKYITDQKNNYRFTHTNDPVPKLPLLAMGYVHVSPEYYITSGNNVTVKTSDIQVYNGDVTFQGNTGTGLPDLTDFSAHHWYFEEADACKGPGLPFR</sequence>
<evidence type="ECO:0000259" key="9">
    <source>
        <dbReference type="Pfam" id="PF01764"/>
    </source>
</evidence>
<comment type="catalytic activity">
    <reaction evidence="5">
        <text>feruloyl-polysaccharide + H2O = ferulate + polysaccharide.</text>
        <dbReference type="EC" id="3.1.1.73"/>
    </reaction>
</comment>
<evidence type="ECO:0000256" key="7">
    <source>
        <dbReference type="ARBA" id="ARBA00041313"/>
    </source>
</evidence>
<accession>A0A1L9RFF3</accession>
<dbReference type="Pfam" id="PF03893">
    <property type="entry name" value="Lipase3_N"/>
    <property type="match status" value="1"/>
</dbReference>
<dbReference type="GO" id="GO:0030600">
    <property type="term" value="F:feruloyl esterase activity"/>
    <property type="evidence" value="ECO:0007669"/>
    <property type="project" value="UniProtKB-EC"/>
</dbReference>
<evidence type="ECO:0000256" key="3">
    <source>
        <dbReference type="ARBA" id="ARBA00022729"/>
    </source>
</evidence>
<evidence type="ECO:0000313" key="12">
    <source>
        <dbReference type="Proteomes" id="UP000184383"/>
    </source>
</evidence>
<dbReference type="InterPro" id="IPR005592">
    <property type="entry name" value="Mono/diacylglycerol_lipase_N"/>
</dbReference>
<dbReference type="SMR" id="A0A1L9RFF3"/>
<dbReference type="InterPro" id="IPR029058">
    <property type="entry name" value="AB_hydrolase_fold"/>
</dbReference>
<dbReference type="InterPro" id="IPR051299">
    <property type="entry name" value="AB_hydrolase_lip/est"/>
</dbReference>
<evidence type="ECO:0000256" key="4">
    <source>
        <dbReference type="ARBA" id="ARBA00022801"/>
    </source>
</evidence>
<dbReference type="Proteomes" id="UP000184383">
    <property type="component" value="Unassembled WGS sequence"/>
</dbReference>
<evidence type="ECO:0000259" key="10">
    <source>
        <dbReference type="Pfam" id="PF03893"/>
    </source>
</evidence>
<reference evidence="12" key="1">
    <citation type="journal article" date="2017" name="Genome Biol.">
        <title>Comparative genomics reveals high biological diversity and specific adaptations in the industrially and medically important fungal genus Aspergillus.</title>
        <authorList>
            <person name="de Vries R.P."/>
            <person name="Riley R."/>
            <person name="Wiebenga A."/>
            <person name="Aguilar-Osorio G."/>
            <person name="Amillis S."/>
            <person name="Uchima C.A."/>
            <person name="Anderluh G."/>
            <person name="Asadollahi M."/>
            <person name="Askin M."/>
            <person name="Barry K."/>
            <person name="Battaglia E."/>
            <person name="Bayram O."/>
            <person name="Benocci T."/>
            <person name="Braus-Stromeyer S.A."/>
            <person name="Caldana C."/>
            <person name="Canovas D."/>
            <person name="Cerqueira G.C."/>
            <person name="Chen F."/>
            <person name="Chen W."/>
            <person name="Choi C."/>
            <person name="Clum A."/>
            <person name="Dos Santos R.A."/>
            <person name="Damasio A.R."/>
            <person name="Diallinas G."/>
            <person name="Emri T."/>
            <person name="Fekete E."/>
            <person name="Flipphi M."/>
            <person name="Freyberg S."/>
            <person name="Gallo A."/>
            <person name="Gournas C."/>
            <person name="Habgood R."/>
            <person name="Hainaut M."/>
            <person name="Harispe M.L."/>
            <person name="Henrissat B."/>
            <person name="Hilden K.S."/>
            <person name="Hope R."/>
            <person name="Hossain A."/>
            <person name="Karabika E."/>
            <person name="Karaffa L."/>
            <person name="Karanyi Z."/>
            <person name="Krasevec N."/>
            <person name="Kuo A."/>
            <person name="Kusch H."/>
            <person name="LaButti K."/>
            <person name="Lagendijk E.L."/>
            <person name="Lapidus A."/>
            <person name="Levasseur A."/>
            <person name="Lindquist E."/>
            <person name="Lipzen A."/>
            <person name="Logrieco A.F."/>
            <person name="MacCabe A."/>
            <person name="Maekelae M.R."/>
            <person name="Malavazi I."/>
            <person name="Melin P."/>
            <person name="Meyer V."/>
            <person name="Mielnichuk N."/>
            <person name="Miskei M."/>
            <person name="Molnar A.P."/>
            <person name="Mule G."/>
            <person name="Ngan C.Y."/>
            <person name="Orejas M."/>
            <person name="Orosz E."/>
            <person name="Ouedraogo J.P."/>
            <person name="Overkamp K.M."/>
            <person name="Park H.-S."/>
            <person name="Perrone G."/>
            <person name="Piumi F."/>
            <person name="Punt P.J."/>
            <person name="Ram A.F."/>
            <person name="Ramon A."/>
            <person name="Rauscher S."/>
            <person name="Record E."/>
            <person name="Riano-Pachon D.M."/>
            <person name="Robert V."/>
            <person name="Roehrig J."/>
            <person name="Ruller R."/>
            <person name="Salamov A."/>
            <person name="Salih N.S."/>
            <person name="Samson R.A."/>
            <person name="Sandor E."/>
            <person name="Sanguinetti M."/>
            <person name="Schuetze T."/>
            <person name="Sepcic K."/>
            <person name="Shelest E."/>
            <person name="Sherlock G."/>
            <person name="Sophianopoulou V."/>
            <person name="Squina F.M."/>
            <person name="Sun H."/>
            <person name="Susca A."/>
            <person name="Todd R.B."/>
            <person name="Tsang A."/>
            <person name="Unkles S.E."/>
            <person name="van de Wiele N."/>
            <person name="van Rossen-Uffink D."/>
            <person name="Oliveira J.V."/>
            <person name="Vesth T.C."/>
            <person name="Visser J."/>
            <person name="Yu J.-H."/>
            <person name="Zhou M."/>
            <person name="Andersen M.R."/>
            <person name="Archer D.B."/>
            <person name="Baker S.E."/>
            <person name="Benoit I."/>
            <person name="Brakhage A.A."/>
            <person name="Braus G.H."/>
            <person name="Fischer R."/>
            <person name="Frisvad J.C."/>
            <person name="Goldman G.H."/>
            <person name="Houbraken J."/>
            <person name="Oakley B."/>
            <person name="Pocsi I."/>
            <person name="Scazzocchio C."/>
            <person name="Seiboth B."/>
            <person name="vanKuyk P.A."/>
            <person name="Wortman J."/>
            <person name="Dyer P.S."/>
            <person name="Grigoriev I.V."/>
        </authorList>
    </citation>
    <scope>NUCLEOTIDE SEQUENCE [LARGE SCALE GENOMIC DNA]</scope>
    <source>
        <strain evidence="12">DTO 134E9</strain>
    </source>
</reference>
<comment type="similarity">
    <text evidence="6">Belongs to the AB hydrolase superfamily. FaeA family.</text>
</comment>
<dbReference type="PANTHER" id="PTHR46640:SF1">
    <property type="entry name" value="FUNGAL LIPASE-LIKE DOMAIN-CONTAINING PROTEIN-RELATED"/>
    <property type="match status" value="1"/>
</dbReference>
<evidence type="ECO:0000256" key="1">
    <source>
        <dbReference type="ARBA" id="ARBA00013091"/>
    </source>
</evidence>
<dbReference type="PANTHER" id="PTHR46640">
    <property type="entry name" value="TRIACYLGLYCEROL LIPASE, PUTATIVE (AFU_ORTHOLOGUE AFUA_6G06510)-RELATED"/>
    <property type="match status" value="1"/>
</dbReference>
<feature type="domain" description="Fungal lipase-type" evidence="9">
    <location>
        <begin position="99"/>
        <end position="228"/>
    </location>
</feature>
<dbReference type="OrthoDB" id="426718at2759"/>
<evidence type="ECO:0000256" key="6">
    <source>
        <dbReference type="ARBA" id="ARBA00037991"/>
    </source>
</evidence>
<dbReference type="EMBL" id="KV878213">
    <property type="protein sequence ID" value="OJJ33656.1"/>
    <property type="molecule type" value="Genomic_DNA"/>
</dbReference>
<keyword evidence="4" id="KW-0378">Hydrolase</keyword>
<gene>
    <name evidence="11" type="ORF">ASPWEDRAFT_69470</name>
</gene>
<dbReference type="VEuPathDB" id="FungiDB:ASPWEDRAFT_69470"/>
<dbReference type="GO" id="GO:0016042">
    <property type="term" value="P:lipid catabolic process"/>
    <property type="evidence" value="ECO:0007669"/>
    <property type="project" value="InterPro"/>
</dbReference>
<dbReference type="Pfam" id="PF01764">
    <property type="entry name" value="Lipase_3"/>
    <property type="match status" value="1"/>
</dbReference>
<protein>
    <recommendedName>
        <fullName evidence="1">feruloyl esterase</fullName>
        <ecNumber evidence="1">3.1.1.73</ecNumber>
    </recommendedName>
    <alternativeName>
        <fullName evidence="7">Ferulic acid esterase A</fullName>
    </alternativeName>
</protein>
<feature type="domain" description="Mono-/di-acylglycerol lipase N-terminal" evidence="10">
    <location>
        <begin position="9"/>
        <end position="73"/>
    </location>
</feature>
<evidence type="ECO:0000256" key="2">
    <source>
        <dbReference type="ARBA" id="ARBA00022487"/>
    </source>
</evidence>
<dbReference type="STRING" id="1073089.A0A1L9RFF3"/>
<name>A0A1L9RFF3_ASPWE</name>
<feature type="signal peptide" evidence="8">
    <location>
        <begin position="1"/>
        <end position="16"/>
    </location>
</feature>
<dbReference type="Gene3D" id="3.40.50.1820">
    <property type="entry name" value="alpha/beta hydrolase"/>
    <property type="match status" value="1"/>
</dbReference>
<feature type="chain" id="PRO_5009887463" description="feruloyl esterase" evidence="8">
    <location>
        <begin position="17"/>
        <end position="298"/>
    </location>
</feature>
<evidence type="ECO:0000313" key="11">
    <source>
        <dbReference type="EMBL" id="OJJ33656.1"/>
    </source>
</evidence>
<dbReference type="InterPro" id="IPR002921">
    <property type="entry name" value="Fungal_lipase-type"/>
</dbReference>
<evidence type="ECO:0000256" key="5">
    <source>
        <dbReference type="ARBA" id="ARBA00034075"/>
    </source>
</evidence>
<dbReference type="AlphaFoldDB" id="A0A1L9RFF3"/>
<dbReference type="EC" id="3.1.1.73" evidence="1"/>
<dbReference type="GeneID" id="63754897"/>